<protein>
    <submittedName>
        <fullName evidence="2">Uncharacterized protein</fullName>
    </submittedName>
</protein>
<dbReference type="Proteomes" id="UP000887579">
    <property type="component" value="Unplaced"/>
</dbReference>
<dbReference type="WBParaSite" id="ES5_v2.g15904.t1">
    <property type="protein sequence ID" value="ES5_v2.g15904.t1"/>
    <property type="gene ID" value="ES5_v2.g15904"/>
</dbReference>
<proteinExistence type="predicted"/>
<sequence>MKFFVAFLCCILIFGKIHEVTSDAWPGTLCCLLFCDVCCANPFCIGGRKKRFSVFGGLIKHHKTCENTQCGLGETCFDECDDKNVCRPVCKIFTGP</sequence>
<reference evidence="2" key="1">
    <citation type="submission" date="2022-11" db="UniProtKB">
        <authorList>
            <consortium name="WormBaseParasite"/>
        </authorList>
    </citation>
    <scope>IDENTIFICATION</scope>
</reference>
<accession>A0AC34FGH3</accession>
<name>A0AC34FGH3_9BILA</name>
<organism evidence="1 2">
    <name type="scientific">Panagrolaimus sp. ES5</name>
    <dbReference type="NCBI Taxonomy" id="591445"/>
    <lineage>
        <taxon>Eukaryota</taxon>
        <taxon>Metazoa</taxon>
        <taxon>Ecdysozoa</taxon>
        <taxon>Nematoda</taxon>
        <taxon>Chromadorea</taxon>
        <taxon>Rhabditida</taxon>
        <taxon>Tylenchina</taxon>
        <taxon>Panagrolaimomorpha</taxon>
        <taxon>Panagrolaimoidea</taxon>
        <taxon>Panagrolaimidae</taxon>
        <taxon>Panagrolaimus</taxon>
    </lineage>
</organism>
<evidence type="ECO:0000313" key="1">
    <source>
        <dbReference type="Proteomes" id="UP000887579"/>
    </source>
</evidence>
<evidence type="ECO:0000313" key="2">
    <source>
        <dbReference type="WBParaSite" id="ES5_v2.g15904.t1"/>
    </source>
</evidence>